<dbReference type="Gene3D" id="3.80.10.10">
    <property type="entry name" value="Ribonuclease Inhibitor"/>
    <property type="match status" value="1"/>
</dbReference>
<dbReference type="Gene3D" id="1.20.58.360">
    <property type="entry name" value="Shigella T3SS effector IpaH defines"/>
    <property type="match status" value="1"/>
</dbReference>
<dbReference type="GO" id="GO:0030430">
    <property type="term" value="C:host cell cytoplasm"/>
    <property type="evidence" value="ECO:0007669"/>
    <property type="project" value="UniProtKB-SubCell"/>
</dbReference>
<evidence type="ECO:0000256" key="7">
    <source>
        <dbReference type="ARBA" id="ARBA00022737"/>
    </source>
</evidence>
<comment type="caution">
    <text evidence="13">The sequence shown here is derived from an EMBL/GenBank/DDBJ whole genome shotgun (WGS) entry which is preliminary data.</text>
</comment>
<evidence type="ECO:0000259" key="12">
    <source>
        <dbReference type="PROSITE" id="PS52053"/>
    </source>
</evidence>
<evidence type="ECO:0000313" key="13">
    <source>
        <dbReference type="EMBL" id="SUA88605.1"/>
    </source>
</evidence>
<feature type="domain" description="NEL" evidence="12">
    <location>
        <begin position="428"/>
        <end position="722"/>
    </location>
</feature>
<dbReference type="InterPro" id="IPR032675">
    <property type="entry name" value="LRR_dom_sf"/>
</dbReference>
<evidence type="ECO:0000256" key="8">
    <source>
        <dbReference type="ARBA" id="ARBA00022786"/>
    </source>
</evidence>
<dbReference type="SUPFAM" id="SSF52058">
    <property type="entry name" value="L domain-like"/>
    <property type="match status" value="1"/>
</dbReference>
<evidence type="ECO:0000256" key="5">
    <source>
        <dbReference type="ARBA" id="ARBA00022614"/>
    </source>
</evidence>
<dbReference type="EMBL" id="UGSJ01000001">
    <property type="protein sequence ID" value="SUA88605.1"/>
    <property type="molecule type" value="Genomic_DNA"/>
</dbReference>
<comment type="subcellular location">
    <subcellularLocation>
        <location evidence="1">Host cytoplasm</location>
    </subcellularLocation>
    <subcellularLocation>
        <location evidence="2">Secreted</location>
    </subcellularLocation>
</comment>
<dbReference type="PROSITE" id="PS52053">
    <property type="entry name" value="NEL"/>
    <property type="match status" value="1"/>
</dbReference>
<reference evidence="13 14" key="1">
    <citation type="submission" date="2018-06" db="EMBL/GenBank/DDBJ databases">
        <authorList>
            <consortium name="Pathogen Informatics"/>
            <person name="Doyle S."/>
        </authorList>
    </citation>
    <scope>NUCLEOTIDE SEQUENCE [LARGE SCALE GENOMIC DNA]</scope>
    <source>
        <strain evidence="13 14">NCTC13159</strain>
    </source>
</reference>
<evidence type="ECO:0000256" key="1">
    <source>
        <dbReference type="ARBA" id="ARBA00004192"/>
    </source>
</evidence>
<dbReference type="EC" id="6.3.2.-" evidence="13"/>
<keyword evidence="10 11" id="KW-1035">Host cytoplasm</keyword>
<name>A0AAJ4Z877_PANPU</name>
<organism evidence="13 14">
    <name type="scientific">Pandoraea pulmonicola</name>
    <dbReference type="NCBI Taxonomy" id="93221"/>
    <lineage>
        <taxon>Bacteria</taxon>
        <taxon>Pseudomonadati</taxon>
        <taxon>Pseudomonadota</taxon>
        <taxon>Betaproteobacteria</taxon>
        <taxon>Burkholderiales</taxon>
        <taxon>Burkholderiaceae</taxon>
        <taxon>Pandoraea</taxon>
    </lineage>
</organism>
<dbReference type="GO" id="GO:0005576">
    <property type="term" value="C:extracellular region"/>
    <property type="evidence" value="ECO:0007669"/>
    <property type="project" value="UniProtKB-SubCell"/>
</dbReference>
<proteinExistence type="inferred from homology"/>
<dbReference type="InterPro" id="IPR051071">
    <property type="entry name" value="LRR-bact_E3_ubiq_ligases"/>
</dbReference>
<dbReference type="InterPro" id="IPR029487">
    <property type="entry name" value="NEL_dom"/>
</dbReference>
<keyword evidence="4 11" id="KW-0964">Secreted</keyword>
<dbReference type="Pfam" id="PF00560">
    <property type="entry name" value="LRR_1"/>
    <property type="match status" value="1"/>
</dbReference>
<keyword evidence="5" id="KW-0433">Leucine-rich repeat</keyword>
<keyword evidence="9 11" id="KW-0832">Ubl conjugation</keyword>
<dbReference type="RefSeq" id="WP_084072582.1">
    <property type="nucleotide sequence ID" value="NZ_CP010310.2"/>
</dbReference>
<dbReference type="GO" id="GO:0004842">
    <property type="term" value="F:ubiquitin-protein transferase activity"/>
    <property type="evidence" value="ECO:0007669"/>
    <property type="project" value="UniProtKB-UniRule"/>
</dbReference>
<keyword evidence="6 11" id="KW-0808">Transferase</keyword>
<dbReference type="GO" id="GO:0016567">
    <property type="term" value="P:protein ubiquitination"/>
    <property type="evidence" value="ECO:0007669"/>
    <property type="project" value="InterPro"/>
</dbReference>
<evidence type="ECO:0000256" key="9">
    <source>
        <dbReference type="ARBA" id="ARBA00022843"/>
    </source>
</evidence>
<feature type="active site" description="Glycyl thioester intermediate" evidence="11">
    <location>
        <position position="509"/>
    </location>
</feature>
<sequence length="747" mass="83092">MPITPTGSPSLAALTRLLDAPPCSSQQVNEAKRLVLEYAGQRDDPGHERRCTALLAALAWTHRQFSLTGAADMESVCRDLTQHLARSCREGVDANVLADALGSFCSENAPGGQSTDPSPAHVQLAHDVLATLDRGVDARQLLSELIGGMPERHEGRGNGVDELYRSALRAWVAVAPPRLGNGLVFHASIYTWLHVPSERGEREVRAIAADRMLRMGDGTLDLLGLRLSSLPELPDGLTTLDARHNGLTELPTLPAGLATLEATNNRLTELPTLPAGLATLEVAGNQLTQLPELPAGLRRLVAYENRLRWLPPLPAGLTHLDVHENRLRWLLPLPAGLTQLYANGNRLTELPPLPANLTKLDVRNNSLSDLPPSVFSMPHRGEVLVDGTLFSPAVLQRLREDTSARGYRGPQIHFFMASGETGSRVVRPLHEAVRDWLRKGEQAQVKQWQAYSEEANATEFSTFLDRLKASVNYRGDFKAGVAKWLTKLSQDEELRRLTFQTARGATETCEDRVALTYNDLTKLSIAHAISRGDYDDRLGEIIERGRGVFRLDALEKIAREKAQTLRFIDEIEIYLAYQVQLRNRLKLPTDIADMRYFKVSGISSQDLKHAEQQVLAQERVAFPHYFLVEWSPWQKVLERLDPEGTERALQQKYDMLPSYDEGVAAQLTSENRSTDAIASLAKAGVDNNERMKPRQLAIYKELTQALLRKRGEEALMAQIMDAAKPSDGGVRNSVLKTWWSKFTRTSE</sequence>
<evidence type="ECO:0000256" key="2">
    <source>
        <dbReference type="ARBA" id="ARBA00004613"/>
    </source>
</evidence>
<dbReference type="Proteomes" id="UP000254589">
    <property type="component" value="Unassembled WGS sequence"/>
</dbReference>
<keyword evidence="7" id="KW-0677">Repeat</keyword>
<keyword evidence="8 11" id="KW-0833">Ubl conjugation pathway</keyword>
<dbReference type="PROSITE" id="PS51450">
    <property type="entry name" value="LRR"/>
    <property type="match status" value="1"/>
</dbReference>
<dbReference type="PANTHER" id="PTHR47114:SF2">
    <property type="entry name" value="OLIGODENDROCYTE-MYELIN GLYCOPROTEIN"/>
    <property type="match status" value="1"/>
</dbReference>
<dbReference type="Pfam" id="PF14496">
    <property type="entry name" value="NEL"/>
    <property type="match status" value="1"/>
</dbReference>
<evidence type="ECO:0000256" key="4">
    <source>
        <dbReference type="ARBA" id="ARBA00022525"/>
    </source>
</evidence>
<evidence type="ECO:0000313" key="14">
    <source>
        <dbReference type="Proteomes" id="UP000254589"/>
    </source>
</evidence>
<accession>A0AAJ4Z877</accession>
<dbReference type="Gene3D" id="1.20.1270.130">
    <property type="entry name" value="Shigella T3SS effector IpaH domain"/>
    <property type="match status" value="1"/>
</dbReference>
<evidence type="ECO:0000256" key="11">
    <source>
        <dbReference type="PROSITE-ProRule" id="PRU01398"/>
    </source>
</evidence>
<comment type="PTM">
    <text evidence="11">Ubiquitinated in the presence of host E1 ubiquitin-activating enzyme, E2 ubiquitin-conjugating enzyme and ubiquitin.</text>
</comment>
<dbReference type="SMART" id="SM00364">
    <property type="entry name" value="LRR_BAC"/>
    <property type="match status" value="7"/>
</dbReference>
<dbReference type="AlphaFoldDB" id="A0AAJ4Z877"/>
<evidence type="ECO:0000256" key="6">
    <source>
        <dbReference type="ARBA" id="ARBA00022679"/>
    </source>
</evidence>
<comment type="similarity">
    <text evidence="3 11">Belongs to the LRR-containing bacterial E3 ligase family.</text>
</comment>
<gene>
    <name evidence="13" type="ORF">NCTC13159_00054</name>
</gene>
<dbReference type="PANTHER" id="PTHR47114">
    <property type="match status" value="1"/>
</dbReference>
<evidence type="ECO:0000256" key="3">
    <source>
        <dbReference type="ARBA" id="ARBA00009868"/>
    </source>
</evidence>
<evidence type="ECO:0000256" key="10">
    <source>
        <dbReference type="ARBA" id="ARBA00023200"/>
    </source>
</evidence>
<dbReference type="InterPro" id="IPR001611">
    <property type="entry name" value="Leu-rich_rpt"/>
</dbReference>
<protein>
    <submittedName>
        <fullName evidence="13">Probable E3 ubiquitin-protein ligase ipaH7.8</fullName>
        <ecNumber evidence="13">6.3.2.-</ecNumber>
    </submittedName>
</protein>